<comment type="caution">
    <text evidence="4">The sequence shown here is derived from an EMBL/GenBank/DDBJ whole genome shotgun (WGS) entry which is preliminary data.</text>
</comment>
<keyword evidence="1" id="KW-1133">Transmembrane helix</keyword>
<dbReference type="Pfam" id="PF00563">
    <property type="entry name" value="EAL"/>
    <property type="match status" value="1"/>
</dbReference>
<dbReference type="InterPro" id="IPR000160">
    <property type="entry name" value="GGDEF_dom"/>
</dbReference>
<feature type="transmembrane region" description="Helical" evidence="1">
    <location>
        <begin position="34"/>
        <end position="57"/>
    </location>
</feature>
<evidence type="ECO:0000259" key="3">
    <source>
        <dbReference type="PROSITE" id="PS50887"/>
    </source>
</evidence>
<dbReference type="InterPro" id="IPR001633">
    <property type="entry name" value="EAL_dom"/>
</dbReference>
<evidence type="ECO:0000259" key="2">
    <source>
        <dbReference type="PROSITE" id="PS50883"/>
    </source>
</evidence>
<dbReference type="InterPro" id="IPR050706">
    <property type="entry name" value="Cyclic-di-GMP_PDE-like"/>
</dbReference>
<feature type="transmembrane region" description="Helical" evidence="1">
    <location>
        <begin position="63"/>
        <end position="81"/>
    </location>
</feature>
<feature type="transmembrane region" description="Helical" evidence="1">
    <location>
        <begin position="113"/>
        <end position="132"/>
    </location>
</feature>
<feature type="transmembrane region" description="Helical" evidence="1">
    <location>
        <begin position="219"/>
        <end position="250"/>
    </location>
</feature>
<dbReference type="InterPro" id="IPR035919">
    <property type="entry name" value="EAL_sf"/>
</dbReference>
<evidence type="ECO:0000313" key="5">
    <source>
        <dbReference type="Proteomes" id="UP000294901"/>
    </source>
</evidence>
<feature type="domain" description="EAL" evidence="2">
    <location>
        <begin position="580"/>
        <end position="835"/>
    </location>
</feature>
<dbReference type="CDD" id="cd01948">
    <property type="entry name" value="EAL"/>
    <property type="match status" value="1"/>
</dbReference>
<dbReference type="AlphaFoldDB" id="A0A4R6JVC2"/>
<dbReference type="NCBIfam" id="TIGR00254">
    <property type="entry name" value="GGDEF"/>
    <property type="match status" value="1"/>
</dbReference>
<accession>A0A4R6JVC2</accession>
<protein>
    <submittedName>
        <fullName evidence="4">Diguanylate cyclase/phosphodiesterase</fullName>
    </submittedName>
</protein>
<evidence type="ECO:0000256" key="1">
    <source>
        <dbReference type="SAM" id="Phobius"/>
    </source>
</evidence>
<gene>
    <name evidence="4" type="ORF">C8E87_2264</name>
</gene>
<dbReference type="PANTHER" id="PTHR33121:SF70">
    <property type="entry name" value="SIGNALING PROTEIN YKOW"/>
    <property type="match status" value="1"/>
</dbReference>
<dbReference type="GO" id="GO:0071111">
    <property type="term" value="F:cyclic-guanylate-specific phosphodiesterase activity"/>
    <property type="evidence" value="ECO:0007669"/>
    <property type="project" value="InterPro"/>
</dbReference>
<name>A0A4R6JVC2_9ACTN</name>
<dbReference type="EMBL" id="SNWR01000001">
    <property type="protein sequence ID" value="TDO38605.1"/>
    <property type="molecule type" value="Genomic_DNA"/>
</dbReference>
<dbReference type="InterPro" id="IPR029787">
    <property type="entry name" value="Nucleotide_cyclase"/>
</dbReference>
<keyword evidence="5" id="KW-1185">Reference proteome</keyword>
<sequence>MGFRMSAPPVAGARVRRSLLDAAGLAGRSRGVRALTAAVSGAALLVAVAGLLLPAGLPADRPLTPVTGVALAVTLVMAGQLARLRFRLGRGFVSVSWGEAAFIIGFVTTPPGWLPAATLAGALAGWALLSWWDSQRNLAEMAHLAASLSLGSAGAALVATLVAGNAPVLSTVTAIGLIAGALTYQLITFGLATLTLTLHRDAPARQILVRASYAKIPMFVGNVAVGLGAVHALVDGPLWLLAFAPALWLLQRTYRFHLRAEEERRMWEAFSAATATLPAGTEAEVVRAGLGAALDVFGARRVEIEVRGRDGERRYAQDGPGQDNVVAGLPGPAITRTMAVAGDAVGELTVWLADPTLPVPRDEAAISAFGDALAGALHDAAARTRLAELEERITRDLTQDRLTGLLNRGTLLTEGDRLLRSFDRRRPVALLLLDINDFREVNGTLGHRHGDEVLRTVAERLTELARADELVARTGDDEFALLIPTVTTLAGAGSAGSTPSGIPMALRRARDVVEHLMAPMEVSGVRLAVEVAVGVAAGAAGRVDLAEMVRRASLALRQAKRQQVSVSVFDAAQDAVTTDGLALLAELQDALAADDQIMLNLQPAVDLVTAAPTGVEALVRWKHPRRGQLSPTEFIPVVEHSAELHTAFTTRVLDLALQAAGSWHAAGIDVPVSVNVSARSLLDPGFPAQVAEALRRHRAPASRLVLEITESVAVSEERIVDEVLAELRDNGVKLSLDDFGTGYSSLAIVTRAPVDEIKIDRSFVDDMIESTAAEAVVRGAVELGARLGVRVVAEGVETTEQRAALIALNCPAAQGYHFCKPMPDDRIVQALTQLAEAAPANIRPLRADDAV</sequence>
<dbReference type="SUPFAM" id="SSF55073">
    <property type="entry name" value="Nucleotide cyclase"/>
    <property type="match status" value="1"/>
</dbReference>
<dbReference type="CDD" id="cd01949">
    <property type="entry name" value="GGDEF"/>
    <property type="match status" value="1"/>
</dbReference>
<feature type="transmembrane region" description="Helical" evidence="1">
    <location>
        <begin position="144"/>
        <end position="163"/>
    </location>
</feature>
<proteinExistence type="predicted"/>
<dbReference type="Gene3D" id="3.30.70.270">
    <property type="match status" value="1"/>
</dbReference>
<feature type="transmembrane region" description="Helical" evidence="1">
    <location>
        <begin position="175"/>
        <end position="198"/>
    </location>
</feature>
<dbReference type="PROSITE" id="PS50883">
    <property type="entry name" value="EAL"/>
    <property type="match status" value="1"/>
</dbReference>
<dbReference type="PANTHER" id="PTHR33121">
    <property type="entry name" value="CYCLIC DI-GMP PHOSPHODIESTERASE PDEF"/>
    <property type="match status" value="1"/>
</dbReference>
<dbReference type="SUPFAM" id="SSF141868">
    <property type="entry name" value="EAL domain-like"/>
    <property type="match status" value="1"/>
</dbReference>
<keyword evidence="1" id="KW-0472">Membrane</keyword>
<organism evidence="4 5">
    <name type="scientific">Paractinoplanes brasiliensis</name>
    <dbReference type="NCBI Taxonomy" id="52695"/>
    <lineage>
        <taxon>Bacteria</taxon>
        <taxon>Bacillati</taxon>
        <taxon>Actinomycetota</taxon>
        <taxon>Actinomycetes</taxon>
        <taxon>Micromonosporales</taxon>
        <taxon>Micromonosporaceae</taxon>
        <taxon>Paractinoplanes</taxon>
    </lineage>
</organism>
<dbReference type="SMART" id="SM00267">
    <property type="entry name" value="GGDEF"/>
    <property type="match status" value="1"/>
</dbReference>
<evidence type="ECO:0000313" key="4">
    <source>
        <dbReference type="EMBL" id="TDO38605.1"/>
    </source>
</evidence>
<reference evidence="4 5" key="1">
    <citation type="submission" date="2019-03" db="EMBL/GenBank/DDBJ databases">
        <title>Sequencing the genomes of 1000 actinobacteria strains.</title>
        <authorList>
            <person name="Klenk H.-P."/>
        </authorList>
    </citation>
    <scope>NUCLEOTIDE SEQUENCE [LARGE SCALE GENOMIC DNA]</scope>
    <source>
        <strain evidence="4 5">DSM 43805</strain>
    </source>
</reference>
<dbReference type="Proteomes" id="UP000294901">
    <property type="component" value="Unassembled WGS sequence"/>
</dbReference>
<dbReference type="PROSITE" id="PS50887">
    <property type="entry name" value="GGDEF"/>
    <property type="match status" value="1"/>
</dbReference>
<feature type="transmembrane region" description="Helical" evidence="1">
    <location>
        <begin position="88"/>
        <end position="107"/>
    </location>
</feature>
<dbReference type="InterPro" id="IPR043128">
    <property type="entry name" value="Rev_trsase/Diguanyl_cyclase"/>
</dbReference>
<dbReference type="SMART" id="SM00052">
    <property type="entry name" value="EAL"/>
    <property type="match status" value="1"/>
</dbReference>
<dbReference type="Gene3D" id="3.20.20.450">
    <property type="entry name" value="EAL domain"/>
    <property type="match status" value="1"/>
</dbReference>
<feature type="domain" description="GGDEF" evidence="3">
    <location>
        <begin position="426"/>
        <end position="571"/>
    </location>
</feature>
<keyword evidence="1" id="KW-0812">Transmembrane</keyword>
<dbReference type="Pfam" id="PF00990">
    <property type="entry name" value="GGDEF"/>
    <property type="match status" value="1"/>
</dbReference>